<keyword evidence="3" id="KW-1185">Reference proteome</keyword>
<gene>
    <name evidence="2" type="ORF">O9K51_00983</name>
</gene>
<feature type="region of interest" description="Disordered" evidence="1">
    <location>
        <begin position="1"/>
        <end position="36"/>
    </location>
</feature>
<evidence type="ECO:0000256" key="1">
    <source>
        <dbReference type="SAM" id="MobiDB-lite"/>
    </source>
</evidence>
<proteinExistence type="predicted"/>
<accession>A0AB34G432</accession>
<evidence type="ECO:0000313" key="3">
    <source>
        <dbReference type="Proteomes" id="UP001163105"/>
    </source>
</evidence>
<feature type="region of interest" description="Disordered" evidence="1">
    <location>
        <begin position="58"/>
        <end position="119"/>
    </location>
</feature>
<feature type="compositionally biased region" description="Basic and acidic residues" evidence="1">
    <location>
        <begin position="68"/>
        <end position="80"/>
    </location>
</feature>
<feature type="compositionally biased region" description="Polar residues" evidence="1">
    <location>
        <begin position="157"/>
        <end position="168"/>
    </location>
</feature>
<dbReference type="EMBL" id="JAQHRD010000001">
    <property type="protein sequence ID" value="KAJ6446212.1"/>
    <property type="molecule type" value="Genomic_DNA"/>
</dbReference>
<dbReference type="AlphaFoldDB" id="A0AB34G432"/>
<feature type="compositionally biased region" description="Polar residues" evidence="1">
    <location>
        <begin position="83"/>
        <end position="104"/>
    </location>
</feature>
<organism evidence="2 3">
    <name type="scientific">Purpureocillium lavendulum</name>
    <dbReference type="NCBI Taxonomy" id="1247861"/>
    <lineage>
        <taxon>Eukaryota</taxon>
        <taxon>Fungi</taxon>
        <taxon>Dikarya</taxon>
        <taxon>Ascomycota</taxon>
        <taxon>Pezizomycotina</taxon>
        <taxon>Sordariomycetes</taxon>
        <taxon>Hypocreomycetidae</taxon>
        <taxon>Hypocreales</taxon>
        <taxon>Ophiocordycipitaceae</taxon>
        <taxon>Purpureocillium</taxon>
    </lineage>
</organism>
<name>A0AB34G432_9HYPO</name>
<protein>
    <submittedName>
        <fullName evidence="2">Pyruvate carboxylase</fullName>
    </submittedName>
</protein>
<reference evidence="2" key="1">
    <citation type="submission" date="2023-01" db="EMBL/GenBank/DDBJ databases">
        <title>The growth and conidiation of Purpureocillium lavendulum are regulated by nitrogen source and histone H3K14 acetylation.</title>
        <authorList>
            <person name="Tang P."/>
            <person name="Han J."/>
            <person name="Zhang C."/>
            <person name="Tang P."/>
            <person name="Qi F."/>
            <person name="Zhang K."/>
            <person name="Liang L."/>
        </authorList>
    </citation>
    <scope>NUCLEOTIDE SEQUENCE</scope>
    <source>
        <strain evidence="2">YMF1.00683</strain>
    </source>
</reference>
<comment type="caution">
    <text evidence="2">The sequence shown here is derived from an EMBL/GenBank/DDBJ whole genome shotgun (WGS) entry which is preliminary data.</text>
</comment>
<evidence type="ECO:0000313" key="2">
    <source>
        <dbReference type="EMBL" id="KAJ6446212.1"/>
    </source>
</evidence>
<sequence>MASRKPSLHVVMPDRPQASTDFHGLQSGIRSPRSPRFREVFDAPFSEALMNASRTTLATDSTGSYPGFDHHSSFEGEAKRHASYSSMRTKAQAQSPSPLQSRQDSWTSSETTRRSSVNDRIREWARKSFVFSRKNSAQSDDGYFSHSQRPPCKSAVVTPTSEASTPYAFTSPDRYARPVVAVAEVDESR</sequence>
<dbReference type="Proteomes" id="UP001163105">
    <property type="component" value="Unassembled WGS sequence"/>
</dbReference>
<feature type="region of interest" description="Disordered" evidence="1">
    <location>
        <begin position="133"/>
        <end position="171"/>
    </location>
</feature>
<keyword evidence="2" id="KW-0670">Pyruvate</keyword>